<dbReference type="Proteomes" id="UP000276526">
    <property type="component" value="Unassembled WGS sequence"/>
</dbReference>
<organism evidence="4 5">
    <name type="scientific">Corynebacterium bovis</name>
    <dbReference type="NCBI Taxonomy" id="36808"/>
    <lineage>
        <taxon>Bacteria</taxon>
        <taxon>Bacillati</taxon>
        <taxon>Actinomycetota</taxon>
        <taxon>Actinomycetes</taxon>
        <taxon>Mycobacteriales</taxon>
        <taxon>Corynebacteriaceae</taxon>
        <taxon>Corynebacterium</taxon>
    </lineage>
</organism>
<dbReference type="PANTHER" id="PTHR43764:SF1">
    <property type="entry name" value="MOLYBDOPTERIN MOLYBDOTRANSFERASE"/>
    <property type="match status" value="1"/>
</dbReference>
<comment type="caution">
    <text evidence="4">The sequence shown here is derived from an EMBL/GenBank/DDBJ whole genome shotgun (WGS) entry which is preliminary data.</text>
</comment>
<dbReference type="GO" id="GO:0006777">
    <property type="term" value="P:Mo-molybdopterin cofactor biosynthetic process"/>
    <property type="evidence" value="ECO:0007669"/>
    <property type="project" value="UniProtKB-KW"/>
</dbReference>
<evidence type="ECO:0000313" key="4">
    <source>
        <dbReference type="EMBL" id="RRO85576.1"/>
    </source>
</evidence>
<dbReference type="SMART" id="SM00852">
    <property type="entry name" value="MoCF_biosynth"/>
    <property type="match status" value="1"/>
</dbReference>
<name>A0A426PWT3_9CORY</name>
<dbReference type="InterPro" id="IPR051920">
    <property type="entry name" value="MPT_Adenylyltrnsfr/MoaC-Rel"/>
</dbReference>
<dbReference type="InterPro" id="IPR036425">
    <property type="entry name" value="MoaB/Mog-like_dom_sf"/>
</dbReference>
<gene>
    <name evidence="4" type="ORF">CXF48_10290</name>
</gene>
<dbReference type="SUPFAM" id="SSF53218">
    <property type="entry name" value="Molybdenum cofactor biosynthesis proteins"/>
    <property type="match status" value="1"/>
</dbReference>
<evidence type="ECO:0000259" key="3">
    <source>
        <dbReference type="SMART" id="SM00852"/>
    </source>
</evidence>
<dbReference type="InterPro" id="IPR001453">
    <property type="entry name" value="MoaB/Mog_dom"/>
</dbReference>
<feature type="domain" description="MoaB/Mog" evidence="3">
    <location>
        <begin position="63"/>
        <end position="202"/>
    </location>
</feature>
<accession>A0A426PWT3</accession>
<reference evidence="4 5" key="1">
    <citation type="submission" date="2018-01" db="EMBL/GenBank/DDBJ databases">
        <title>Twenty Corynebacterium bovis Genomes.</title>
        <authorList>
            <person name="Gulvik C.A."/>
        </authorList>
    </citation>
    <scope>NUCLEOTIDE SEQUENCE [LARGE SCALE GENOMIC DNA]</scope>
    <source>
        <strain evidence="4 5">F6900</strain>
    </source>
</reference>
<keyword evidence="2" id="KW-0501">Molybdenum cofactor biosynthesis</keyword>
<proteinExistence type="predicted"/>
<sequence>MPVTHSADTAPEHLLPTLDDVDQASIARLDEQVTEPGDEVFRSLDARVEPEAETGTSIMHALVVIVTDGEGNAGTGELVAELLAEENFLVDAVLEVEPRKTAVRTALETAVVGGADLVITVGGTGAGPRDRTPEATKTVLDKRLPGLSQALRASALACNALDGGLSGGVAGVSGSTVVVNLASSRAAIRDGMATLCPLARWVINDMTRG</sequence>
<protein>
    <submittedName>
        <fullName evidence="4">Molybdenum cofactor biosynthesis protein</fullName>
    </submittedName>
</protein>
<dbReference type="Pfam" id="PF00994">
    <property type="entry name" value="MoCF_biosynth"/>
    <property type="match status" value="1"/>
</dbReference>
<evidence type="ECO:0000256" key="1">
    <source>
        <dbReference type="ARBA" id="ARBA00005046"/>
    </source>
</evidence>
<dbReference type="AlphaFoldDB" id="A0A426PWT3"/>
<evidence type="ECO:0000313" key="5">
    <source>
        <dbReference type="Proteomes" id="UP000276526"/>
    </source>
</evidence>
<dbReference type="EMBL" id="PQNK01000021">
    <property type="protein sequence ID" value="RRO85576.1"/>
    <property type="molecule type" value="Genomic_DNA"/>
</dbReference>
<comment type="pathway">
    <text evidence="1">Cofactor biosynthesis; molybdopterin biosynthesis.</text>
</comment>
<evidence type="ECO:0000256" key="2">
    <source>
        <dbReference type="ARBA" id="ARBA00023150"/>
    </source>
</evidence>
<dbReference type="PANTHER" id="PTHR43764">
    <property type="entry name" value="MOLYBDENUM COFACTOR BIOSYNTHESIS"/>
    <property type="match status" value="1"/>
</dbReference>
<dbReference type="Gene3D" id="3.40.980.10">
    <property type="entry name" value="MoaB/Mog-like domain"/>
    <property type="match status" value="1"/>
</dbReference>